<keyword evidence="6" id="KW-0597">Phosphoprotein</keyword>
<dbReference type="Proteomes" id="UP000299102">
    <property type="component" value="Unassembled WGS sequence"/>
</dbReference>
<evidence type="ECO:0000256" key="2">
    <source>
        <dbReference type="ARBA" id="ARBA00004123"/>
    </source>
</evidence>
<feature type="compositionally biased region" description="Low complexity" evidence="19">
    <location>
        <begin position="13"/>
        <end position="27"/>
    </location>
</feature>
<keyword evidence="5" id="KW-0963">Cytoplasm</keyword>
<feature type="region of interest" description="Disordered" evidence="19">
    <location>
        <begin position="1"/>
        <end position="44"/>
    </location>
</feature>
<protein>
    <recommendedName>
        <fullName evidence="15">Ubiquitin-protein ligase E3A</fullName>
        <ecNumber evidence="4">2.3.2.26</ecNumber>
    </recommendedName>
    <alternativeName>
        <fullName evidence="17">HECT-type ubiquitin transferase E3A</fullName>
    </alternativeName>
    <alternativeName>
        <fullName evidence="16">Oncogenic protein-associated protein E6-AP</fullName>
    </alternativeName>
</protein>
<dbReference type="FunFam" id="3.30.2410.10:FF:000003">
    <property type="entry name" value="probable E3 ubiquitin-protein ligase HERC4 isoform X1"/>
    <property type="match status" value="1"/>
</dbReference>
<dbReference type="SMART" id="SM00119">
    <property type="entry name" value="HECTc"/>
    <property type="match status" value="1"/>
</dbReference>
<evidence type="ECO:0000256" key="6">
    <source>
        <dbReference type="ARBA" id="ARBA00022553"/>
    </source>
</evidence>
<evidence type="ECO:0000256" key="10">
    <source>
        <dbReference type="ARBA" id="ARBA00022786"/>
    </source>
</evidence>
<evidence type="ECO:0000256" key="11">
    <source>
        <dbReference type="ARBA" id="ARBA00022833"/>
    </source>
</evidence>
<dbReference type="GO" id="GO:0061630">
    <property type="term" value="F:ubiquitin protein ligase activity"/>
    <property type="evidence" value="ECO:0007669"/>
    <property type="project" value="UniProtKB-EC"/>
</dbReference>
<dbReference type="InterPro" id="IPR000569">
    <property type="entry name" value="HECT_dom"/>
</dbReference>
<keyword evidence="7" id="KW-0808">Transferase</keyword>
<evidence type="ECO:0000313" key="21">
    <source>
        <dbReference type="EMBL" id="GBP48230.1"/>
    </source>
</evidence>
<evidence type="ECO:0000313" key="22">
    <source>
        <dbReference type="Proteomes" id="UP000299102"/>
    </source>
</evidence>
<dbReference type="FunFam" id="3.30.2160.10:FF:000004">
    <property type="entry name" value="probable E3 ubiquitin-protein ligase HERC4 isoform X1"/>
    <property type="match status" value="1"/>
</dbReference>
<dbReference type="GO" id="GO:0008270">
    <property type="term" value="F:zinc ion binding"/>
    <property type="evidence" value="ECO:0007669"/>
    <property type="project" value="UniProtKB-KW"/>
</dbReference>
<evidence type="ECO:0000256" key="4">
    <source>
        <dbReference type="ARBA" id="ARBA00012485"/>
    </source>
</evidence>
<dbReference type="GO" id="GO:0000502">
    <property type="term" value="C:proteasome complex"/>
    <property type="evidence" value="ECO:0007669"/>
    <property type="project" value="UniProtKB-KW"/>
</dbReference>
<evidence type="ECO:0000256" key="14">
    <source>
        <dbReference type="ARBA" id="ARBA00023242"/>
    </source>
</evidence>
<dbReference type="PANTHER" id="PTHR45700">
    <property type="entry name" value="UBIQUITIN-PROTEIN LIGASE E3C"/>
    <property type="match status" value="1"/>
</dbReference>
<feature type="domain" description="HECT" evidence="20">
    <location>
        <begin position="583"/>
        <end position="917"/>
    </location>
</feature>
<dbReference type="FunFam" id="3.90.1750.10:FF:000008">
    <property type="entry name" value="Putative ubiquitin-protein ligase E3A"/>
    <property type="match status" value="1"/>
</dbReference>
<feature type="region of interest" description="Disordered" evidence="19">
    <location>
        <begin position="231"/>
        <end position="261"/>
    </location>
</feature>
<feature type="active site" description="Glycyl thioester intermediate" evidence="18">
    <location>
        <position position="880"/>
    </location>
</feature>
<dbReference type="GO" id="GO:0006511">
    <property type="term" value="P:ubiquitin-dependent protein catabolic process"/>
    <property type="evidence" value="ECO:0007669"/>
    <property type="project" value="UniProtKB-ARBA"/>
</dbReference>
<keyword evidence="8" id="KW-0479">Metal-binding</keyword>
<dbReference type="GO" id="GO:0080090">
    <property type="term" value="P:regulation of primary metabolic process"/>
    <property type="evidence" value="ECO:0007669"/>
    <property type="project" value="UniProtKB-ARBA"/>
</dbReference>
<name>A0A4C1WBE9_EUMVA</name>
<keyword evidence="22" id="KW-1185">Reference proteome</keyword>
<evidence type="ECO:0000256" key="7">
    <source>
        <dbReference type="ARBA" id="ARBA00022679"/>
    </source>
</evidence>
<dbReference type="GO" id="GO:0010604">
    <property type="term" value="P:positive regulation of macromolecule metabolic process"/>
    <property type="evidence" value="ECO:0007669"/>
    <property type="project" value="UniProtKB-ARBA"/>
</dbReference>
<dbReference type="EC" id="2.3.2.26" evidence="4"/>
<dbReference type="GO" id="GO:0000209">
    <property type="term" value="P:protein polyubiquitination"/>
    <property type="evidence" value="ECO:0007669"/>
    <property type="project" value="InterPro"/>
</dbReference>
<dbReference type="Pfam" id="PF00632">
    <property type="entry name" value="HECT"/>
    <property type="match status" value="1"/>
</dbReference>
<feature type="compositionally biased region" description="Basic and acidic residues" evidence="19">
    <location>
        <begin position="174"/>
        <end position="184"/>
    </location>
</feature>
<reference evidence="21 22" key="1">
    <citation type="journal article" date="2019" name="Commun. Biol.">
        <title>The bagworm genome reveals a unique fibroin gene that provides high tensile strength.</title>
        <authorList>
            <person name="Kono N."/>
            <person name="Nakamura H."/>
            <person name="Ohtoshi R."/>
            <person name="Tomita M."/>
            <person name="Numata K."/>
            <person name="Arakawa K."/>
        </authorList>
    </citation>
    <scope>NUCLEOTIDE SEQUENCE [LARGE SCALE GENOMIC DNA]</scope>
</reference>
<dbReference type="GO" id="GO:0005634">
    <property type="term" value="C:nucleus"/>
    <property type="evidence" value="ECO:0007669"/>
    <property type="project" value="UniProtKB-SubCell"/>
</dbReference>
<evidence type="ECO:0000256" key="15">
    <source>
        <dbReference type="ARBA" id="ARBA00067504"/>
    </source>
</evidence>
<dbReference type="Gene3D" id="3.30.2160.10">
    <property type="entry name" value="Hect, E3 ligase catalytic domain"/>
    <property type="match status" value="1"/>
</dbReference>
<keyword evidence="13" id="KW-0090">Biological rhythms</keyword>
<accession>A0A4C1WBE9</accession>
<proteinExistence type="predicted"/>
<evidence type="ECO:0000256" key="9">
    <source>
        <dbReference type="ARBA" id="ARBA00022771"/>
    </source>
</evidence>
<dbReference type="GO" id="GO:0030518">
    <property type="term" value="P:nuclear receptor-mediated steroid hormone signaling pathway"/>
    <property type="evidence" value="ECO:0007669"/>
    <property type="project" value="UniProtKB-ARBA"/>
</dbReference>
<gene>
    <name evidence="21" type="primary">UBE3A</name>
    <name evidence="21" type="ORF">EVAR_96819_1</name>
</gene>
<keyword evidence="12" id="KW-0647">Proteasome</keyword>
<dbReference type="GO" id="GO:0048513">
    <property type="term" value="P:animal organ development"/>
    <property type="evidence" value="ECO:0007669"/>
    <property type="project" value="UniProtKB-ARBA"/>
</dbReference>
<dbReference type="Gene3D" id="3.90.1750.10">
    <property type="entry name" value="Hect, E3 ligase catalytic domains"/>
    <property type="match status" value="1"/>
</dbReference>
<keyword evidence="21" id="KW-0436">Ligase</keyword>
<evidence type="ECO:0000256" key="16">
    <source>
        <dbReference type="ARBA" id="ARBA00077235"/>
    </source>
</evidence>
<evidence type="ECO:0000256" key="8">
    <source>
        <dbReference type="ARBA" id="ARBA00022723"/>
    </source>
</evidence>
<dbReference type="GO" id="GO:0048511">
    <property type="term" value="P:rhythmic process"/>
    <property type="evidence" value="ECO:0007669"/>
    <property type="project" value="UniProtKB-KW"/>
</dbReference>
<evidence type="ECO:0000256" key="13">
    <source>
        <dbReference type="ARBA" id="ARBA00023108"/>
    </source>
</evidence>
<dbReference type="OrthoDB" id="5981550at2759"/>
<dbReference type="GO" id="GO:0048731">
    <property type="term" value="P:system development"/>
    <property type="evidence" value="ECO:0007669"/>
    <property type="project" value="UniProtKB-ARBA"/>
</dbReference>
<feature type="region of interest" description="Disordered" evidence="19">
    <location>
        <begin position="138"/>
        <end position="184"/>
    </location>
</feature>
<evidence type="ECO:0000256" key="18">
    <source>
        <dbReference type="PROSITE-ProRule" id="PRU00104"/>
    </source>
</evidence>
<evidence type="ECO:0000259" key="20">
    <source>
        <dbReference type="PROSITE" id="PS50237"/>
    </source>
</evidence>
<sequence>MNSNSETDEASRGSEASSSNSNTTPNNTEEHSSTSLCTASGRNSPQNIMKRAAAKQLIERYFYQLLDGCGNSNCDNKYCASSGVARNLTPNEAAAEAIKLFYKDAKLCDSLPNKVPRTDTSTCDSSASTTCTTAHVKENEVKDKPSGESTSTVTSQEISLKSNTEPETSQKLSQKNERHNNGAPLTEERICQLCDEYFKNEDPKPLIRALGEAFTQPAILARCFQKKLSTESNMSESKPKESEAMCSSSDPDKDVDSKAEPGLDVQSCRRAFQYLSKVPSSCYSSGLVTALSTLGENLDLDLRITKKMSIDDVVNCMVIAFEVPDLSCSDYLEIALPALCHAAEYLPLKGQAKLARIWAHSCKESLRHILQTLQQSITLKVISTNYTRHFSVQDDENITMATKLMKIVYYANMLAGVMESNTLREEPVVIASQLDPLGDALDHLYPLSSIKNSKQAQPSDPLAIELEVNVLDSRKPFLPFEEFYNEPLSDTIEMDKDFANYKTEISNGKKFAFLKYPFVLTAATKSLGLYYENRIRMYSERRVSLLHAVVGAAPPMPFLRLKVRRSHIIDDALVELEMVAMERALDLKKQLVVEFEGEQGVDEGGVSKEFFQLIVEEIFNPDYGMFTQQQDSHTVWFNPTSFETEAQFTLIGIVLGLAIYNNVILAVNFPMVVYRKLMGKKGSFEDLADWNPMLYNGLKDMLEYKDDDIEEQYMQTFRICVQDVFGNPMFHDLKENGDNLFVNQDNKREFADLYADYLLNKSVECQFKAFRRGFVMVTDESPLGALFRPEEVETLVCGSKNFDFNELEKSTEYDGGYTAESQTIKDFWDIVHSLSLDDKRKLLQFTTGSDRVPVGGLSHLKLIIARNGPDSDRLPTAHTCFNVLLLPEYNSKDKLQDRLMKAISYSKVSSHCRYTLESRLVPRFKTFVRVLDQGGYSRPMWKLSHDTNFRCENSICEITEHVE</sequence>
<comment type="subcellular location">
    <subcellularLocation>
        <location evidence="3">Cytoplasm</location>
    </subcellularLocation>
    <subcellularLocation>
        <location evidence="2">Nucleus</location>
    </subcellularLocation>
</comment>
<evidence type="ECO:0000256" key="1">
    <source>
        <dbReference type="ARBA" id="ARBA00000885"/>
    </source>
</evidence>
<organism evidence="21 22">
    <name type="scientific">Eumeta variegata</name>
    <name type="common">Bagworm moth</name>
    <name type="synonym">Eumeta japonica</name>
    <dbReference type="NCBI Taxonomy" id="151549"/>
    <lineage>
        <taxon>Eukaryota</taxon>
        <taxon>Metazoa</taxon>
        <taxon>Ecdysozoa</taxon>
        <taxon>Arthropoda</taxon>
        <taxon>Hexapoda</taxon>
        <taxon>Insecta</taxon>
        <taxon>Pterygota</taxon>
        <taxon>Neoptera</taxon>
        <taxon>Endopterygota</taxon>
        <taxon>Lepidoptera</taxon>
        <taxon>Glossata</taxon>
        <taxon>Ditrysia</taxon>
        <taxon>Tineoidea</taxon>
        <taxon>Psychidae</taxon>
        <taxon>Oiketicinae</taxon>
        <taxon>Eumeta</taxon>
    </lineage>
</organism>
<keyword evidence="14" id="KW-0539">Nucleus</keyword>
<evidence type="ECO:0000256" key="19">
    <source>
        <dbReference type="SAM" id="MobiDB-lite"/>
    </source>
</evidence>
<dbReference type="Pfam" id="PF16558">
    <property type="entry name" value="AZUL"/>
    <property type="match status" value="1"/>
</dbReference>
<keyword evidence="10 18" id="KW-0833">Ubl conjugation pathway</keyword>
<dbReference type="InterPro" id="IPR044611">
    <property type="entry name" value="E3A/B/C-like"/>
</dbReference>
<comment type="catalytic activity">
    <reaction evidence="1">
        <text>S-ubiquitinyl-[E2 ubiquitin-conjugating enzyme]-L-cysteine + [acceptor protein]-L-lysine = [E2 ubiquitin-conjugating enzyme]-L-cysteine + N(6)-ubiquitinyl-[acceptor protein]-L-lysine.</text>
        <dbReference type="EC" id="2.3.2.26"/>
    </reaction>
</comment>
<dbReference type="Gene3D" id="3.30.2410.10">
    <property type="entry name" value="Hect, E3 ligase catalytic domain"/>
    <property type="match status" value="1"/>
</dbReference>
<dbReference type="InterPro" id="IPR042556">
    <property type="entry name" value="AZUL_sf"/>
</dbReference>
<keyword evidence="9" id="KW-0863">Zinc-finger</keyword>
<dbReference type="PANTHER" id="PTHR45700:SF8">
    <property type="entry name" value="HECT-TYPE E3 UBIQUITIN TRANSFERASE"/>
    <property type="match status" value="1"/>
</dbReference>
<dbReference type="EMBL" id="BGZK01000519">
    <property type="protein sequence ID" value="GBP48230.1"/>
    <property type="molecule type" value="Genomic_DNA"/>
</dbReference>
<dbReference type="GO" id="GO:0042752">
    <property type="term" value="P:regulation of circadian rhythm"/>
    <property type="evidence" value="ECO:0007669"/>
    <property type="project" value="UniProtKB-ARBA"/>
</dbReference>
<dbReference type="GO" id="GO:0005737">
    <property type="term" value="C:cytoplasm"/>
    <property type="evidence" value="ECO:0007669"/>
    <property type="project" value="UniProtKB-SubCell"/>
</dbReference>
<dbReference type="Gene3D" id="6.10.130.10">
    <property type="entry name" value="Ubiquitin-protein ligase E3A, N-terminal zinc-binding domain (AZUL)"/>
    <property type="match status" value="1"/>
</dbReference>
<dbReference type="AlphaFoldDB" id="A0A4C1WBE9"/>
<dbReference type="CDD" id="cd00078">
    <property type="entry name" value="HECTc"/>
    <property type="match status" value="1"/>
</dbReference>
<feature type="compositionally biased region" description="Polar residues" evidence="19">
    <location>
        <begin position="147"/>
        <end position="173"/>
    </location>
</feature>
<evidence type="ECO:0000256" key="12">
    <source>
        <dbReference type="ARBA" id="ARBA00022942"/>
    </source>
</evidence>
<dbReference type="STRING" id="151549.A0A4C1WBE9"/>
<evidence type="ECO:0000256" key="5">
    <source>
        <dbReference type="ARBA" id="ARBA00022490"/>
    </source>
</evidence>
<comment type="caution">
    <text evidence="21">The sequence shown here is derived from an EMBL/GenBank/DDBJ whole genome shotgun (WGS) entry which is preliminary data.</text>
</comment>
<dbReference type="GO" id="GO:0016874">
    <property type="term" value="F:ligase activity"/>
    <property type="evidence" value="ECO:0007669"/>
    <property type="project" value="UniProtKB-KW"/>
</dbReference>
<dbReference type="SUPFAM" id="SSF56204">
    <property type="entry name" value="Hect, E3 ligase catalytic domain"/>
    <property type="match status" value="1"/>
</dbReference>
<dbReference type="PROSITE" id="PS50237">
    <property type="entry name" value="HECT"/>
    <property type="match status" value="1"/>
</dbReference>
<feature type="compositionally biased region" description="Basic and acidic residues" evidence="19">
    <location>
        <begin position="250"/>
        <end position="261"/>
    </location>
</feature>
<evidence type="ECO:0000256" key="3">
    <source>
        <dbReference type="ARBA" id="ARBA00004496"/>
    </source>
</evidence>
<dbReference type="InterPro" id="IPR032353">
    <property type="entry name" value="AZUL"/>
</dbReference>
<dbReference type="InterPro" id="IPR035983">
    <property type="entry name" value="Hect_E3_ubiquitin_ligase"/>
</dbReference>
<keyword evidence="11" id="KW-0862">Zinc</keyword>
<evidence type="ECO:0000256" key="17">
    <source>
        <dbReference type="ARBA" id="ARBA00077264"/>
    </source>
</evidence>
<dbReference type="GO" id="GO:0009966">
    <property type="term" value="P:regulation of signal transduction"/>
    <property type="evidence" value="ECO:0007669"/>
    <property type="project" value="UniProtKB-ARBA"/>
</dbReference>